<dbReference type="RefSeq" id="WP_159105533.1">
    <property type="nucleotide sequence ID" value="NZ_BEVZ01000002.1"/>
</dbReference>
<evidence type="ECO:0000256" key="1">
    <source>
        <dbReference type="SAM" id="MobiDB-lite"/>
    </source>
</evidence>
<feature type="region of interest" description="Disordered" evidence="1">
    <location>
        <begin position="96"/>
        <end position="167"/>
    </location>
</feature>
<evidence type="ECO:0000313" key="3">
    <source>
        <dbReference type="Proteomes" id="UP001550850"/>
    </source>
</evidence>
<dbReference type="EMBL" id="JBEZUR010000018">
    <property type="protein sequence ID" value="MEU3555376.1"/>
    <property type="molecule type" value="Genomic_DNA"/>
</dbReference>
<feature type="compositionally biased region" description="Polar residues" evidence="1">
    <location>
        <begin position="112"/>
        <end position="124"/>
    </location>
</feature>
<comment type="caution">
    <text evidence="2">The sequence shown here is derived from an EMBL/GenBank/DDBJ whole genome shotgun (WGS) entry which is preliminary data.</text>
</comment>
<organism evidence="2 3">
    <name type="scientific">Streptomyces fragilis</name>
    <dbReference type="NCBI Taxonomy" id="67301"/>
    <lineage>
        <taxon>Bacteria</taxon>
        <taxon>Bacillati</taxon>
        <taxon>Actinomycetota</taxon>
        <taxon>Actinomycetes</taxon>
        <taxon>Kitasatosporales</taxon>
        <taxon>Streptomycetaceae</taxon>
        <taxon>Streptomyces</taxon>
    </lineage>
</organism>
<evidence type="ECO:0000313" key="2">
    <source>
        <dbReference type="EMBL" id="MEU3555376.1"/>
    </source>
</evidence>
<dbReference type="Proteomes" id="UP001550850">
    <property type="component" value="Unassembled WGS sequence"/>
</dbReference>
<accession>A0ABV2YI36</accession>
<reference evidence="2 3" key="1">
    <citation type="submission" date="2024-06" db="EMBL/GenBank/DDBJ databases">
        <title>The Natural Products Discovery Center: Release of the First 8490 Sequenced Strains for Exploring Actinobacteria Biosynthetic Diversity.</title>
        <authorList>
            <person name="Kalkreuter E."/>
            <person name="Kautsar S.A."/>
            <person name="Yang D."/>
            <person name="Bader C.D."/>
            <person name="Teijaro C.N."/>
            <person name="Fluegel L."/>
            <person name="Davis C.M."/>
            <person name="Simpson J.R."/>
            <person name="Lauterbach L."/>
            <person name="Steele A.D."/>
            <person name="Gui C."/>
            <person name="Meng S."/>
            <person name="Li G."/>
            <person name="Viehrig K."/>
            <person name="Ye F."/>
            <person name="Su P."/>
            <person name="Kiefer A.F."/>
            <person name="Nichols A."/>
            <person name="Cepeda A.J."/>
            <person name="Yan W."/>
            <person name="Fan B."/>
            <person name="Jiang Y."/>
            <person name="Adhikari A."/>
            <person name="Zheng C.-J."/>
            <person name="Schuster L."/>
            <person name="Cowan T.M."/>
            <person name="Smanski M.J."/>
            <person name="Chevrette M.G."/>
            <person name="De Carvalho L.P.S."/>
            <person name="Shen B."/>
        </authorList>
    </citation>
    <scope>NUCLEOTIDE SEQUENCE [LARGE SCALE GENOMIC DNA]</scope>
    <source>
        <strain evidence="2 3">NPDC038104</strain>
    </source>
</reference>
<protein>
    <submittedName>
        <fullName evidence="2">Helix-turn-helix domain-containing protein</fullName>
    </submittedName>
</protein>
<keyword evidence="3" id="KW-1185">Reference proteome</keyword>
<proteinExistence type="predicted"/>
<name>A0ABV2YI36_9ACTN</name>
<sequence>MHERHRHDSHFTVVGNHLAQHKDLSFTAMGVAVHIQSLPPGARVDIKTLARDRSEGTTRIAAALRELERHGYLRRERTRVAGGRIVTRTVYCDKPGAAGRRDLATGPASAPTDRTAQPTPSTPSALGVGTEAGREEQVGSAAPGGSPRSGSGRKKRKPLPAVPQPRFSRPELVERAVELLTGLRRHAPELTLSACDVEHLTPGVVAWFEREATPHTVRRAVLHGLPEEGLRRPAAFVAYRLTADLPAPMPVRVPLPAAERLPERHPLRNCEQCDRGYRGPDPQRCRECVPEGGRSPALRR</sequence>
<gene>
    <name evidence="2" type="ORF">AB0E65_14340</name>
</gene>